<dbReference type="Proteomes" id="UP000054047">
    <property type="component" value="Unassembled WGS sequence"/>
</dbReference>
<accession>A0A0C2CLJ8</accession>
<evidence type="ECO:0000313" key="1">
    <source>
        <dbReference type="EMBL" id="KIH57423.1"/>
    </source>
</evidence>
<organism evidence="1 2">
    <name type="scientific">Ancylostoma duodenale</name>
    <dbReference type="NCBI Taxonomy" id="51022"/>
    <lineage>
        <taxon>Eukaryota</taxon>
        <taxon>Metazoa</taxon>
        <taxon>Ecdysozoa</taxon>
        <taxon>Nematoda</taxon>
        <taxon>Chromadorea</taxon>
        <taxon>Rhabditida</taxon>
        <taxon>Rhabditina</taxon>
        <taxon>Rhabditomorpha</taxon>
        <taxon>Strongyloidea</taxon>
        <taxon>Ancylostomatidae</taxon>
        <taxon>Ancylostomatinae</taxon>
        <taxon>Ancylostoma</taxon>
    </lineage>
</organism>
<reference evidence="1" key="1">
    <citation type="submission" date="2013-12" db="EMBL/GenBank/DDBJ databases">
        <title>Draft genome of the parsitic nematode Ancylostoma duodenale.</title>
        <authorList>
            <person name="Mitreva M."/>
        </authorList>
    </citation>
    <scope>NUCLEOTIDE SEQUENCE [LARGE SCALE GENOMIC DNA]</scope>
    <source>
        <strain evidence="1">Zhejiang</strain>
    </source>
</reference>
<name>A0A0C2CLJ8_9BILA</name>
<protein>
    <submittedName>
        <fullName evidence="1">Uncharacterized protein</fullName>
    </submittedName>
</protein>
<gene>
    <name evidence="1" type="ORF">ANCDUO_12386</name>
</gene>
<dbReference type="AlphaFoldDB" id="A0A0C2CLJ8"/>
<dbReference type="OrthoDB" id="5902821at2759"/>
<proteinExistence type="predicted"/>
<dbReference type="EMBL" id="KN734410">
    <property type="protein sequence ID" value="KIH57423.1"/>
    <property type="molecule type" value="Genomic_DNA"/>
</dbReference>
<keyword evidence="2" id="KW-1185">Reference proteome</keyword>
<sequence length="61" mass="6570">MVCDHSSLSLDDGFLAIKLARSQSSGFCCLVIPGAESLIFQTQVTGMTTPVKAVDFMWTTL</sequence>
<evidence type="ECO:0000313" key="2">
    <source>
        <dbReference type="Proteomes" id="UP000054047"/>
    </source>
</evidence>